<dbReference type="AlphaFoldDB" id="A0A415GM25"/>
<reference evidence="1 2" key="1">
    <citation type="submission" date="2018-08" db="EMBL/GenBank/DDBJ databases">
        <title>A genome reference for cultivated species of the human gut microbiota.</title>
        <authorList>
            <person name="Zou Y."/>
            <person name="Xue W."/>
            <person name="Luo G."/>
        </authorList>
    </citation>
    <scope>NUCLEOTIDE SEQUENCE [LARGE SCALE GENOMIC DNA]</scope>
    <source>
        <strain evidence="1 2">AF42-9</strain>
    </source>
</reference>
<proteinExistence type="predicted"/>
<gene>
    <name evidence="1" type="ORF">DW060_07395</name>
</gene>
<dbReference type="Proteomes" id="UP000286598">
    <property type="component" value="Unassembled WGS sequence"/>
</dbReference>
<organism evidence="1 2">
    <name type="scientific">Leyella stercorea</name>
    <dbReference type="NCBI Taxonomy" id="363265"/>
    <lineage>
        <taxon>Bacteria</taxon>
        <taxon>Pseudomonadati</taxon>
        <taxon>Bacteroidota</taxon>
        <taxon>Bacteroidia</taxon>
        <taxon>Bacteroidales</taxon>
        <taxon>Prevotellaceae</taxon>
        <taxon>Leyella</taxon>
    </lineage>
</organism>
<dbReference type="EMBL" id="QRNO01000031">
    <property type="protein sequence ID" value="RHK50459.1"/>
    <property type="molecule type" value="Genomic_DNA"/>
</dbReference>
<evidence type="ECO:0000313" key="1">
    <source>
        <dbReference type="EMBL" id="RHK50459.1"/>
    </source>
</evidence>
<accession>A0A415GM25</accession>
<evidence type="ECO:0000313" key="2">
    <source>
        <dbReference type="Proteomes" id="UP000286598"/>
    </source>
</evidence>
<keyword evidence="2" id="KW-1185">Reference proteome</keyword>
<comment type="caution">
    <text evidence="1">The sequence shown here is derived from an EMBL/GenBank/DDBJ whole genome shotgun (WGS) entry which is preliminary data.</text>
</comment>
<sequence>MKQILINFFKISATKRNTVIGCGCVMCVVTGIICYKIGQKKKKAIKTFSEGLVCGCSRFEEQYGELNKNVEYVINQKDESNL</sequence>
<protein>
    <submittedName>
        <fullName evidence="1">Uncharacterized protein</fullName>
    </submittedName>
</protein>
<name>A0A415GM25_9BACT</name>